<dbReference type="PROSITE" id="PS50026">
    <property type="entry name" value="EGF_3"/>
    <property type="match status" value="1"/>
</dbReference>
<dbReference type="AlphaFoldDB" id="A0AAF3FLN2"/>
<keyword evidence="5" id="KW-1185">Reference proteome</keyword>
<name>A0AAF3FLN2_9BILA</name>
<evidence type="ECO:0000313" key="6">
    <source>
        <dbReference type="WBParaSite" id="MBELARI_LOCUS8054"/>
    </source>
</evidence>
<evidence type="ECO:0000259" key="4">
    <source>
        <dbReference type="PROSITE" id="PS50026"/>
    </source>
</evidence>
<dbReference type="WBParaSite" id="MBELARI_LOCUS8054">
    <property type="protein sequence ID" value="MBELARI_LOCUS8054"/>
    <property type="gene ID" value="MBELARI_LOCUS8054"/>
</dbReference>
<evidence type="ECO:0000256" key="2">
    <source>
        <dbReference type="SAM" id="MobiDB-lite"/>
    </source>
</evidence>
<keyword evidence="1" id="KW-0245">EGF-like domain</keyword>
<feature type="transmembrane region" description="Helical" evidence="3">
    <location>
        <begin position="31"/>
        <end position="51"/>
    </location>
</feature>
<evidence type="ECO:0000256" key="1">
    <source>
        <dbReference type="PROSITE-ProRule" id="PRU00076"/>
    </source>
</evidence>
<comment type="caution">
    <text evidence="1">Lacks conserved residue(s) required for the propagation of feature annotation.</text>
</comment>
<sequence length="406" mass="45717">MIFSPFTVIPSGHWFQPTNDSRRMAVSTGKVWVGPLLLILLIALIYIFSLLPHTHHKNSYIYGDEDQVELTNFPVEKQQHRGYEFSQNSLKITLNLKSQSPMCNSRGSAIMHSDGSVNCECLDVHGLPLFSGNRCETHLCLHNGTLADDNNSCHCEGPWMGKHCEYRCHGNISRNGTDAICECQERDYGEYCQLHCSEKNAIWDRRSKMCTCFNGYDAPSCILCLRPECSIAQSQHKKGVVNSRLTLSGLSFCLITIGLLCITARRRRMTATALPGSDETWYRIFQPQAAGRRCRHDFVCGGSWIPRDRALLVGNSNRQPTQARLARNNRSLTPPPSYCSVEHLDGSSGAPPTYEEAVHRGQNIDIEMHLDRIIEDGDRQEIVEDKEQSTTITTTHTDTGKRRVLS</sequence>
<keyword evidence="3" id="KW-0812">Transmembrane</keyword>
<evidence type="ECO:0000313" key="5">
    <source>
        <dbReference type="Proteomes" id="UP000887575"/>
    </source>
</evidence>
<dbReference type="InterPro" id="IPR000742">
    <property type="entry name" value="EGF"/>
</dbReference>
<reference evidence="6" key="1">
    <citation type="submission" date="2024-02" db="UniProtKB">
        <authorList>
            <consortium name="WormBaseParasite"/>
        </authorList>
    </citation>
    <scope>IDENTIFICATION</scope>
</reference>
<keyword evidence="3" id="KW-1133">Transmembrane helix</keyword>
<dbReference type="PROSITE" id="PS00022">
    <property type="entry name" value="EGF_1"/>
    <property type="match status" value="1"/>
</dbReference>
<feature type="domain" description="EGF-like" evidence="4">
    <location>
        <begin position="131"/>
        <end position="165"/>
    </location>
</feature>
<feature type="transmembrane region" description="Helical" evidence="3">
    <location>
        <begin position="245"/>
        <end position="264"/>
    </location>
</feature>
<accession>A0AAF3FLN2</accession>
<keyword evidence="3" id="KW-0472">Membrane</keyword>
<protein>
    <recommendedName>
        <fullName evidence="4">EGF-like domain-containing protein</fullName>
    </recommendedName>
</protein>
<proteinExistence type="predicted"/>
<feature type="disulfide bond" evidence="1">
    <location>
        <begin position="155"/>
        <end position="164"/>
    </location>
</feature>
<keyword evidence="1" id="KW-1015">Disulfide bond</keyword>
<organism evidence="5 6">
    <name type="scientific">Mesorhabditis belari</name>
    <dbReference type="NCBI Taxonomy" id="2138241"/>
    <lineage>
        <taxon>Eukaryota</taxon>
        <taxon>Metazoa</taxon>
        <taxon>Ecdysozoa</taxon>
        <taxon>Nematoda</taxon>
        <taxon>Chromadorea</taxon>
        <taxon>Rhabditida</taxon>
        <taxon>Rhabditina</taxon>
        <taxon>Rhabditomorpha</taxon>
        <taxon>Rhabditoidea</taxon>
        <taxon>Rhabditidae</taxon>
        <taxon>Mesorhabditinae</taxon>
        <taxon>Mesorhabditis</taxon>
    </lineage>
</organism>
<evidence type="ECO:0000256" key="3">
    <source>
        <dbReference type="SAM" id="Phobius"/>
    </source>
</evidence>
<dbReference type="Proteomes" id="UP000887575">
    <property type="component" value="Unassembled WGS sequence"/>
</dbReference>
<feature type="region of interest" description="Disordered" evidence="2">
    <location>
        <begin position="385"/>
        <end position="406"/>
    </location>
</feature>